<keyword evidence="4" id="KW-1185">Reference proteome</keyword>
<dbReference type="Proteomes" id="UP000466332">
    <property type="component" value="Unassembled WGS sequence"/>
</dbReference>
<dbReference type="EMBL" id="WWCR01000003">
    <property type="protein sequence ID" value="MYM71570.1"/>
    <property type="molecule type" value="Genomic_DNA"/>
</dbReference>
<keyword evidence="1" id="KW-0472">Membrane</keyword>
<dbReference type="Proteomes" id="UP000469734">
    <property type="component" value="Unassembled WGS sequence"/>
</dbReference>
<dbReference type="EMBL" id="WWCS01000001">
    <property type="protein sequence ID" value="MYN38204.1"/>
    <property type="molecule type" value="Genomic_DNA"/>
</dbReference>
<protein>
    <submittedName>
        <fullName evidence="2">Flp family type IVb pilin</fullName>
    </submittedName>
</protein>
<organism evidence="2 5">
    <name type="scientific">Duganella margarita</name>
    <dbReference type="NCBI Taxonomy" id="2692170"/>
    <lineage>
        <taxon>Bacteria</taxon>
        <taxon>Pseudomonadati</taxon>
        <taxon>Pseudomonadota</taxon>
        <taxon>Betaproteobacteria</taxon>
        <taxon>Burkholderiales</taxon>
        <taxon>Oxalobacteraceae</taxon>
        <taxon>Telluria group</taxon>
        <taxon>Duganella</taxon>
    </lineage>
</organism>
<evidence type="ECO:0000313" key="2">
    <source>
        <dbReference type="EMBL" id="MYM71570.1"/>
    </source>
</evidence>
<accession>A0A7X4GYI2</accession>
<evidence type="ECO:0000313" key="3">
    <source>
        <dbReference type="EMBL" id="MYN38204.1"/>
    </source>
</evidence>
<keyword evidence="1" id="KW-1133">Transmembrane helix</keyword>
<keyword evidence="1" id="KW-0812">Transmembrane</keyword>
<feature type="transmembrane region" description="Helical" evidence="1">
    <location>
        <begin position="20"/>
        <end position="41"/>
    </location>
</feature>
<evidence type="ECO:0000313" key="4">
    <source>
        <dbReference type="Proteomes" id="UP000466332"/>
    </source>
</evidence>
<dbReference type="RefSeq" id="WP_161043360.1">
    <property type="nucleotide sequence ID" value="NZ_WWCR01000003.1"/>
</dbReference>
<proteinExistence type="predicted"/>
<sequence length="59" mass="6101">MNSLIAVAKEFARDEDGITAIEYGLIAATMVAAVVAAFGFLTPALSDAFQAIGNKIKSP</sequence>
<comment type="caution">
    <text evidence="2">The sequence shown here is derived from an EMBL/GenBank/DDBJ whole genome shotgun (WGS) entry which is preliminary data.</text>
</comment>
<dbReference type="Pfam" id="PF04964">
    <property type="entry name" value="Flp_Fap"/>
    <property type="match status" value="1"/>
</dbReference>
<dbReference type="InterPro" id="IPR007047">
    <property type="entry name" value="Flp_Fap"/>
</dbReference>
<gene>
    <name evidence="3" type="ORF">GTP55_02345</name>
    <name evidence="2" type="ORF">GTP56_05090</name>
</gene>
<name>A0A7X4GYI2_9BURK</name>
<dbReference type="AlphaFoldDB" id="A0A7X4GYI2"/>
<evidence type="ECO:0000256" key="1">
    <source>
        <dbReference type="SAM" id="Phobius"/>
    </source>
</evidence>
<evidence type="ECO:0000313" key="5">
    <source>
        <dbReference type="Proteomes" id="UP000469734"/>
    </source>
</evidence>
<reference evidence="4 5" key="1">
    <citation type="submission" date="2019-12" db="EMBL/GenBank/DDBJ databases">
        <title>Novel species isolated from a subtropical stream in China.</title>
        <authorList>
            <person name="Lu H."/>
        </authorList>
    </citation>
    <scope>NUCLEOTIDE SEQUENCE [LARGE SCALE GENOMIC DNA]</scope>
    <source>
        <strain evidence="3 4">FT109W</strain>
        <strain evidence="2 5">FT134W</strain>
    </source>
</reference>